<keyword evidence="1" id="KW-0175">Coiled coil</keyword>
<organism evidence="3 4">
    <name type="scientific">Lasallia pustulata</name>
    <dbReference type="NCBI Taxonomy" id="136370"/>
    <lineage>
        <taxon>Eukaryota</taxon>
        <taxon>Fungi</taxon>
        <taxon>Dikarya</taxon>
        <taxon>Ascomycota</taxon>
        <taxon>Pezizomycotina</taxon>
        <taxon>Lecanoromycetes</taxon>
        <taxon>OSLEUM clade</taxon>
        <taxon>Umbilicariomycetidae</taxon>
        <taxon>Umbilicariales</taxon>
        <taxon>Umbilicariaceae</taxon>
        <taxon>Lasallia</taxon>
    </lineage>
</organism>
<keyword evidence="4" id="KW-1185">Reference proteome</keyword>
<dbReference type="Proteomes" id="UP000192927">
    <property type="component" value="Unassembled WGS sequence"/>
</dbReference>
<feature type="region of interest" description="Disordered" evidence="2">
    <location>
        <begin position="1"/>
        <end position="34"/>
    </location>
</feature>
<sequence>MAEDVPLVNRPASTNNTNNSQATGRASPSLLRHRTLQKPSIVADTTIALGRRRSSLFSTDSMDEARQSLRSSTDDLLLPRVKASGLETHNEPSHWHSIPLALALLPAVGGLLFTNGSQVVTDVTLLVLAAIFLNWSVRLPWDWYCSAQSIRLRDAQASDDFYPGNDDTIIEEASEGDEIKHESPSPNSENKGPNKDRLRTDKTEHQLEAAAELKNHELLALFSCFTFPLVGAWLLHAIRGQLSRPSEGLVSNYNLTIFLLASELRPVSHLVKMVQSRTIYLQRVVSNNPYRESPPTPPISKAIIDDLTKRLDELEFHIAEASASKSPTQNGSATTNHLTTEVRKTLQPDLDALNRAVRRYEKRATLLALQTESRLQDLEARMSDAITLAAAAERSNSSSRHGPAMALLNAMSMAVLLPFQTAWTVFSLPARFAGKAIEVAEGFVEGRVKRELRTARGGGGTHGRVGGSRPPSRGAKKAG</sequence>
<dbReference type="PANTHER" id="PTHR42032:SF1">
    <property type="entry name" value="YALI0E30679P"/>
    <property type="match status" value="1"/>
</dbReference>
<proteinExistence type="predicted"/>
<evidence type="ECO:0000313" key="4">
    <source>
        <dbReference type="Proteomes" id="UP000192927"/>
    </source>
</evidence>
<dbReference type="AlphaFoldDB" id="A0A1W5DDM9"/>
<feature type="coiled-coil region" evidence="1">
    <location>
        <begin position="350"/>
        <end position="395"/>
    </location>
</feature>
<feature type="compositionally biased region" description="Gly residues" evidence="2">
    <location>
        <begin position="456"/>
        <end position="466"/>
    </location>
</feature>
<evidence type="ECO:0000313" key="3">
    <source>
        <dbReference type="EMBL" id="SLM41277.1"/>
    </source>
</evidence>
<evidence type="ECO:0000256" key="2">
    <source>
        <dbReference type="SAM" id="MobiDB-lite"/>
    </source>
</evidence>
<feature type="region of interest" description="Disordered" evidence="2">
    <location>
        <begin position="453"/>
        <end position="479"/>
    </location>
</feature>
<reference evidence="4" key="1">
    <citation type="submission" date="2017-03" db="EMBL/GenBank/DDBJ databases">
        <authorList>
            <person name="Sharma R."/>
            <person name="Thines M."/>
        </authorList>
    </citation>
    <scope>NUCLEOTIDE SEQUENCE [LARGE SCALE GENOMIC DNA]</scope>
</reference>
<name>A0A1W5DDM9_9LECA</name>
<evidence type="ECO:0000256" key="1">
    <source>
        <dbReference type="SAM" id="Coils"/>
    </source>
</evidence>
<protein>
    <submittedName>
        <fullName evidence="3">Uncharacterized protein</fullName>
    </submittedName>
</protein>
<accession>A0A1W5DDM9</accession>
<feature type="region of interest" description="Disordered" evidence="2">
    <location>
        <begin position="175"/>
        <end position="198"/>
    </location>
</feature>
<dbReference type="EMBL" id="FWEW01003821">
    <property type="protein sequence ID" value="SLM41277.1"/>
    <property type="molecule type" value="Genomic_DNA"/>
</dbReference>
<dbReference type="PANTHER" id="PTHR42032">
    <property type="entry name" value="YALI0E30679P"/>
    <property type="match status" value="1"/>
</dbReference>